<name>A0A1I2I4B7_9GAMM</name>
<dbReference type="AlphaFoldDB" id="A0A1I2I4B7"/>
<dbReference type="SUPFAM" id="SSF55073">
    <property type="entry name" value="Nucleotide cyclase"/>
    <property type="match status" value="1"/>
</dbReference>
<feature type="transmembrane region" description="Helical" evidence="1">
    <location>
        <begin position="66"/>
        <end position="83"/>
    </location>
</feature>
<dbReference type="RefSeq" id="WP_159431060.1">
    <property type="nucleotide sequence ID" value="NZ_FOOC01000003.1"/>
</dbReference>
<dbReference type="OrthoDB" id="9789782at2"/>
<feature type="transmembrane region" description="Helical" evidence="1">
    <location>
        <begin position="43"/>
        <end position="60"/>
    </location>
</feature>
<dbReference type="GO" id="GO:0035556">
    <property type="term" value="P:intracellular signal transduction"/>
    <property type="evidence" value="ECO:0007669"/>
    <property type="project" value="InterPro"/>
</dbReference>
<keyword evidence="1" id="KW-0812">Transmembrane</keyword>
<feature type="domain" description="Guanylate cyclase" evidence="2">
    <location>
        <begin position="258"/>
        <end position="386"/>
    </location>
</feature>
<evidence type="ECO:0000259" key="2">
    <source>
        <dbReference type="PROSITE" id="PS50125"/>
    </source>
</evidence>
<dbReference type="EMBL" id="FOOC01000003">
    <property type="protein sequence ID" value="SFF37112.1"/>
    <property type="molecule type" value="Genomic_DNA"/>
</dbReference>
<feature type="transmembrane region" description="Helical" evidence="1">
    <location>
        <begin position="179"/>
        <end position="196"/>
    </location>
</feature>
<dbReference type="GO" id="GO:0006171">
    <property type="term" value="P:cAMP biosynthetic process"/>
    <property type="evidence" value="ECO:0007669"/>
    <property type="project" value="TreeGrafter"/>
</dbReference>
<feature type="transmembrane region" description="Helical" evidence="1">
    <location>
        <begin position="145"/>
        <end position="167"/>
    </location>
</feature>
<dbReference type="Gene3D" id="3.30.70.1230">
    <property type="entry name" value="Nucleotide cyclase"/>
    <property type="match status" value="1"/>
</dbReference>
<sequence length="434" mass="45272">MTTADASVDALNHSYLLVGLVTAGAGCLFLWSDPRSQTSRAQALCLVLIGLRLVVVPFEVALRPLGAALAGSLLEALAILAGIEWARRVGMTAAGRLRGAVHVLFRTAQGLVVVYGVMQLGYFTLAPQAALRDADRLIAVSGLEWALLAPVLGTAVLLSGLAILLLLFVRTDPAESIRLRALMFAAPFLLAGLVIGRQWVPTVLVIGLMIFMAGTVRYLIVQARRAQSMSQFLPPEVARLVKLRGLAHVLRQDKREISVVVCDLRGFTAYARRCESAAVVGLLERYYAAVGAVAQRYGGTVKDHAGDGVLILVGAPVPYQDHALRAARLALALVARVQALLGDIDAALGIGAGVAAGEVTVGAIQGSGRLEYVAVGTPVNLAARLCQRAAAGEVLADEAVCRAVAGVLSVAPRTGEPLKGFDAPVPVGALALPG</sequence>
<dbReference type="PANTHER" id="PTHR43081:SF20">
    <property type="entry name" value="TWO-COMPONENT RESPONSE REGULATOR"/>
    <property type="match status" value="1"/>
</dbReference>
<evidence type="ECO:0000313" key="4">
    <source>
        <dbReference type="Proteomes" id="UP000199771"/>
    </source>
</evidence>
<feature type="transmembrane region" description="Helical" evidence="1">
    <location>
        <begin position="103"/>
        <end position="125"/>
    </location>
</feature>
<keyword evidence="1" id="KW-1133">Transmembrane helix</keyword>
<reference evidence="3 4" key="1">
    <citation type="submission" date="2016-10" db="EMBL/GenBank/DDBJ databases">
        <authorList>
            <person name="de Groot N.N."/>
        </authorList>
    </citation>
    <scope>NUCLEOTIDE SEQUENCE [LARGE SCALE GENOMIC DNA]</scope>
    <source>
        <strain evidence="3 4">DSM 23609</strain>
    </source>
</reference>
<gene>
    <name evidence="3" type="ORF">SAMN04488120_10318</name>
</gene>
<dbReference type="Pfam" id="PF00211">
    <property type="entry name" value="Guanylate_cyc"/>
    <property type="match status" value="1"/>
</dbReference>
<dbReference type="SMART" id="SM00044">
    <property type="entry name" value="CYCc"/>
    <property type="match status" value="1"/>
</dbReference>
<protein>
    <submittedName>
        <fullName evidence="3">Adenylate cyclase, class 3</fullName>
    </submittedName>
</protein>
<evidence type="ECO:0000313" key="3">
    <source>
        <dbReference type="EMBL" id="SFF37112.1"/>
    </source>
</evidence>
<dbReference type="STRING" id="1076937.SAMN04488120_10318"/>
<proteinExistence type="predicted"/>
<dbReference type="GO" id="GO:0004016">
    <property type="term" value="F:adenylate cyclase activity"/>
    <property type="evidence" value="ECO:0007669"/>
    <property type="project" value="UniProtKB-ARBA"/>
</dbReference>
<dbReference type="InterPro" id="IPR029787">
    <property type="entry name" value="Nucleotide_cyclase"/>
</dbReference>
<dbReference type="PROSITE" id="PS50125">
    <property type="entry name" value="GUANYLATE_CYCLASE_2"/>
    <property type="match status" value="1"/>
</dbReference>
<accession>A0A1I2I4B7</accession>
<dbReference type="InterPro" id="IPR050697">
    <property type="entry name" value="Adenylyl/Guanylyl_Cyclase_3/4"/>
</dbReference>
<feature type="transmembrane region" description="Helical" evidence="1">
    <location>
        <begin position="202"/>
        <end position="220"/>
    </location>
</feature>
<dbReference type="InterPro" id="IPR001054">
    <property type="entry name" value="A/G_cyclase"/>
</dbReference>
<organism evidence="3 4">
    <name type="scientific">Fontimonas thermophila</name>
    <dbReference type="NCBI Taxonomy" id="1076937"/>
    <lineage>
        <taxon>Bacteria</taxon>
        <taxon>Pseudomonadati</taxon>
        <taxon>Pseudomonadota</taxon>
        <taxon>Gammaproteobacteria</taxon>
        <taxon>Nevskiales</taxon>
        <taxon>Nevskiaceae</taxon>
        <taxon>Fontimonas</taxon>
    </lineage>
</organism>
<feature type="transmembrane region" description="Helical" evidence="1">
    <location>
        <begin position="12"/>
        <end position="31"/>
    </location>
</feature>
<keyword evidence="4" id="KW-1185">Reference proteome</keyword>
<keyword evidence="1" id="KW-0472">Membrane</keyword>
<dbReference type="Proteomes" id="UP000199771">
    <property type="component" value="Unassembled WGS sequence"/>
</dbReference>
<evidence type="ECO:0000256" key="1">
    <source>
        <dbReference type="SAM" id="Phobius"/>
    </source>
</evidence>
<dbReference type="PANTHER" id="PTHR43081">
    <property type="entry name" value="ADENYLATE CYCLASE, TERMINAL-DIFFERENTIATION SPECIFIC-RELATED"/>
    <property type="match status" value="1"/>
</dbReference>
<dbReference type="CDD" id="cd07302">
    <property type="entry name" value="CHD"/>
    <property type="match status" value="1"/>
</dbReference>